<evidence type="ECO:0000313" key="5">
    <source>
        <dbReference type="Proteomes" id="UP000464657"/>
    </source>
</evidence>
<feature type="chain" id="PRO_5029590296" description="Secretion system C-terminal sorting domain-containing protein" evidence="2">
    <location>
        <begin position="21"/>
        <end position="632"/>
    </location>
</feature>
<reference evidence="4 5" key="1">
    <citation type="journal article" date="2013" name="Int. J. Syst. Evol. Microbiol.">
        <title>Kordia antarctica sp. nov., isolated from Antarctic seawater.</title>
        <authorList>
            <person name="Baek K."/>
            <person name="Choi A."/>
            <person name="Kang I."/>
            <person name="Lee K."/>
            <person name="Cho J.C."/>
        </authorList>
    </citation>
    <scope>NUCLEOTIDE SEQUENCE [LARGE SCALE GENOMIC DNA]</scope>
    <source>
        <strain evidence="4 5">IMCC3317</strain>
    </source>
</reference>
<evidence type="ECO:0000256" key="2">
    <source>
        <dbReference type="SAM" id="SignalP"/>
    </source>
</evidence>
<dbReference type="InterPro" id="IPR026444">
    <property type="entry name" value="Secre_tail"/>
</dbReference>
<dbReference type="NCBIfam" id="TIGR04183">
    <property type="entry name" value="Por_Secre_tail"/>
    <property type="match status" value="1"/>
</dbReference>
<feature type="signal peptide" evidence="2">
    <location>
        <begin position="1"/>
        <end position="20"/>
    </location>
</feature>
<dbReference type="Proteomes" id="UP000464657">
    <property type="component" value="Chromosome"/>
</dbReference>
<dbReference type="RefSeq" id="WP_160130638.1">
    <property type="nucleotide sequence ID" value="NZ_CP019288.1"/>
</dbReference>
<sequence>MKKLLLLFCALFTYIGHCQFADNFKYIADDWFEFAVKNDDGSYLILSLPDDAILDFGYGKIMRFDQNFNQIGTTINFTNENADNCCVSIPRVAHFINNTEFAVFGSIRVDIFSNIYYSFAKYDNTGDTPLLDKRLVNVSCKAMLKGQQEHYALFNVTDPPDNVPNNGTDDFSFSHDPNGNQVQVVLLAYDDNLDEHWHIKLNDEISSSNEFSAQDMFQASNGDIVLELSSFATLEVNGTIYGQDDVFNIFYLRVNPTTQQIIAPVVVTAGHTFSEMAEDPYESGTYYLIDYDDVFQLDNNWNITKEHISFTVSTDIFFTEQDVIFAKVGSVPVNTPIGLYSNSVRYYDKKLNPKYDMRIFGNAMGENNNYLFLETKYSFVSYDNGVLECIQTYGTEHEQDSNYAPEIDGTLLPEFNGGFNTVVYNSNYVPLLDSEYNQVIQVAPATSVFNYVEKTGNGTLAPSDSHVSYLVFPSGFDFSQYPLNSLVPSQWYSIPDGWGESLAPRFRYDDTLNLYYFEIRSADNSVGAITTPSATRVNFLRVYLSDEQFVLSVNDVRFKTSIKIFPNPTQDLLTIDSEYQISDVNVFNLQGQKVSSSYHNQSLSIGHLPQGMYLLQLTDSEHRISTYKIVKE</sequence>
<protein>
    <recommendedName>
        <fullName evidence="3">Secretion system C-terminal sorting domain-containing protein</fullName>
    </recommendedName>
</protein>
<dbReference type="EMBL" id="CP019288">
    <property type="protein sequence ID" value="QHI38073.1"/>
    <property type="molecule type" value="Genomic_DNA"/>
</dbReference>
<gene>
    <name evidence="4" type="ORF">IMCC3317_34570</name>
</gene>
<keyword evidence="5" id="KW-1185">Reference proteome</keyword>
<dbReference type="KEGG" id="kan:IMCC3317_34570"/>
<dbReference type="OrthoDB" id="866189at2"/>
<organism evidence="4 5">
    <name type="scientific">Kordia antarctica</name>
    <dbReference type="NCBI Taxonomy" id="1218801"/>
    <lineage>
        <taxon>Bacteria</taxon>
        <taxon>Pseudomonadati</taxon>
        <taxon>Bacteroidota</taxon>
        <taxon>Flavobacteriia</taxon>
        <taxon>Flavobacteriales</taxon>
        <taxon>Flavobacteriaceae</taxon>
        <taxon>Kordia</taxon>
    </lineage>
</organism>
<dbReference type="AlphaFoldDB" id="A0A7L4ZMX1"/>
<evidence type="ECO:0000259" key="3">
    <source>
        <dbReference type="Pfam" id="PF18962"/>
    </source>
</evidence>
<name>A0A7L4ZMX1_9FLAO</name>
<feature type="domain" description="Secretion system C-terminal sorting" evidence="3">
    <location>
        <begin position="564"/>
        <end position="629"/>
    </location>
</feature>
<keyword evidence="1 2" id="KW-0732">Signal</keyword>
<evidence type="ECO:0000313" key="4">
    <source>
        <dbReference type="EMBL" id="QHI38073.1"/>
    </source>
</evidence>
<accession>A0A7L4ZMX1</accession>
<proteinExistence type="predicted"/>
<evidence type="ECO:0000256" key="1">
    <source>
        <dbReference type="ARBA" id="ARBA00022729"/>
    </source>
</evidence>
<dbReference type="Pfam" id="PF18962">
    <property type="entry name" value="Por_Secre_tail"/>
    <property type="match status" value="1"/>
</dbReference>